<name>A0A650GFN6_9MICO</name>
<organism evidence="3 4">
    <name type="scientific">Janibacter melonis</name>
    <dbReference type="NCBI Taxonomy" id="262209"/>
    <lineage>
        <taxon>Bacteria</taxon>
        <taxon>Bacillati</taxon>
        <taxon>Actinomycetota</taxon>
        <taxon>Actinomycetes</taxon>
        <taxon>Micrococcales</taxon>
        <taxon>Intrasporangiaceae</taxon>
        <taxon>Janibacter</taxon>
    </lineage>
</organism>
<feature type="chain" id="PRO_5038928561" description="Lipoprotein" evidence="2">
    <location>
        <begin position="22"/>
        <end position="213"/>
    </location>
</feature>
<gene>
    <name evidence="3" type="ORF">EEW87_17555</name>
</gene>
<evidence type="ECO:0008006" key="5">
    <source>
        <dbReference type="Google" id="ProtNLM"/>
    </source>
</evidence>
<protein>
    <recommendedName>
        <fullName evidence="5">Lipoprotein</fullName>
    </recommendedName>
</protein>
<sequence length="213" mass="21887">MTRPHAAITLAAGALLLAACGDDPAPVAQTSAAAPSTSSTAPRGGPSSSTTSTAAEPQGRPTAPKGSPGRPRGGVVDPRDVDDAQASEVAQAYARTTSTIDTRIDRSYSDAQRRATRWLDPKIAKELEQNLPADPGWSQLAKDQAWTTARTQDVSPDGSAPSGLNASRVVEVTVTTKGAGGKSIGKPDTVTLLVDLARAGTTKPWLVTAVSTY</sequence>
<keyword evidence="2" id="KW-0732">Signal</keyword>
<geneLocation type="plasmid" evidence="3">
    <name>unnamed</name>
</geneLocation>
<dbReference type="EMBL" id="CP046475">
    <property type="protein sequence ID" value="QGX08811.1"/>
    <property type="molecule type" value="Genomic_DNA"/>
</dbReference>
<dbReference type="GeneID" id="59163537"/>
<proteinExistence type="predicted"/>
<feature type="compositionally biased region" description="Polar residues" evidence="1">
    <location>
        <begin position="145"/>
        <end position="154"/>
    </location>
</feature>
<dbReference type="KEGG" id="jme:EEW87_17555"/>
<dbReference type="PROSITE" id="PS51257">
    <property type="entry name" value="PROKAR_LIPOPROTEIN"/>
    <property type="match status" value="1"/>
</dbReference>
<evidence type="ECO:0000313" key="4">
    <source>
        <dbReference type="Proteomes" id="UP000271708"/>
    </source>
</evidence>
<reference evidence="3 4" key="1">
    <citation type="submission" date="2019-11" db="EMBL/GenBank/DDBJ databases">
        <title>Complete Genome Sequence of Janibacter melonis M714.</title>
        <authorList>
            <person name="Zhao Q."/>
        </authorList>
    </citation>
    <scope>NUCLEOTIDE SEQUENCE [LARGE SCALE GENOMIC DNA]</scope>
    <source>
        <strain evidence="3 4">M714</strain>
        <plasmid evidence="3 4">unnamed</plasmid>
    </source>
</reference>
<dbReference type="RefSeq" id="WP_123093681.1">
    <property type="nucleotide sequence ID" value="NZ_CP046475.1"/>
</dbReference>
<keyword evidence="3" id="KW-0614">Plasmid</keyword>
<accession>A0A650GFN6</accession>
<evidence type="ECO:0000256" key="2">
    <source>
        <dbReference type="SAM" id="SignalP"/>
    </source>
</evidence>
<feature type="signal peptide" evidence="2">
    <location>
        <begin position="1"/>
        <end position="21"/>
    </location>
</feature>
<dbReference type="AlphaFoldDB" id="A0A650GFN6"/>
<dbReference type="Proteomes" id="UP000271708">
    <property type="component" value="Plasmid unnamed"/>
</dbReference>
<feature type="region of interest" description="Disordered" evidence="1">
    <location>
        <begin position="24"/>
        <end position="79"/>
    </location>
</feature>
<feature type="region of interest" description="Disordered" evidence="1">
    <location>
        <begin position="129"/>
        <end position="164"/>
    </location>
</feature>
<feature type="compositionally biased region" description="Low complexity" evidence="1">
    <location>
        <begin position="24"/>
        <end position="55"/>
    </location>
</feature>
<evidence type="ECO:0000313" key="3">
    <source>
        <dbReference type="EMBL" id="QGX08811.1"/>
    </source>
</evidence>
<evidence type="ECO:0000256" key="1">
    <source>
        <dbReference type="SAM" id="MobiDB-lite"/>
    </source>
</evidence>